<proteinExistence type="predicted"/>
<comment type="subcellular location">
    <subcellularLocation>
        <location evidence="1">Membrane</location>
    </subcellularLocation>
</comment>
<dbReference type="GO" id="GO:0016020">
    <property type="term" value="C:membrane"/>
    <property type="evidence" value="ECO:0007669"/>
    <property type="project" value="UniProtKB-SubCell"/>
</dbReference>
<keyword evidence="2" id="KW-0418">Kinase</keyword>
<keyword evidence="5" id="KW-1185">Reference proteome</keyword>
<organism evidence="4 5">
    <name type="scientific">Kingdonia uniflora</name>
    <dbReference type="NCBI Taxonomy" id="39325"/>
    <lineage>
        <taxon>Eukaryota</taxon>
        <taxon>Viridiplantae</taxon>
        <taxon>Streptophyta</taxon>
        <taxon>Embryophyta</taxon>
        <taxon>Tracheophyta</taxon>
        <taxon>Spermatophyta</taxon>
        <taxon>Magnoliopsida</taxon>
        <taxon>Ranunculales</taxon>
        <taxon>Circaeasteraceae</taxon>
        <taxon>Kingdonia</taxon>
    </lineage>
</organism>
<evidence type="ECO:0000256" key="2">
    <source>
        <dbReference type="ARBA" id="ARBA00022527"/>
    </source>
</evidence>
<dbReference type="PANTHER" id="PTHR47985">
    <property type="entry name" value="OS07G0668900 PROTEIN"/>
    <property type="match status" value="1"/>
</dbReference>
<keyword evidence="2" id="KW-0723">Serine/threonine-protein kinase</keyword>
<keyword evidence="2" id="KW-0808">Transferase</keyword>
<evidence type="ECO:0008006" key="6">
    <source>
        <dbReference type="Google" id="ProtNLM"/>
    </source>
</evidence>
<accession>A0A7J7MKQ1</accession>
<evidence type="ECO:0000313" key="4">
    <source>
        <dbReference type="EMBL" id="KAF6155463.1"/>
    </source>
</evidence>
<protein>
    <recommendedName>
        <fullName evidence="6">Protein kinase domain-containing protein</fullName>
    </recommendedName>
</protein>
<name>A0A7J7MKQ1_9MAGN</name>
<keyword evidence="3" id="KW-0472">Membrane</keyword>
<dbReference type="Gene3D" id="3.30.200.20">
    <property type="entry name" value="Phosphorylase Kinase, domain 1"/>
    <property type="match status" value="1"/>
</dbReference>
<gene>
    <name evidence="4" type="ORF">GIB67_019989</name>
</gene>
<evidence type="ECO:0000313" key="5">
    <source>
        <dbReference type="Proteomes" id="UP000541444"/>
    </source>
</evidence>
<dbReference type="Proteomes" id="UP000541444">
    <property type="component" value="Unassembled WGS sequence"/>
</dbReference>
<dbReference type="OrthoDB" id="1924358at2759"/>
<reference evidence="4 5" key="1">
    <citation type="journal article" date="2020" name="IScience">
        <title>Genome Sequencing of the Endangered Kingdonia uniflora (Circaeasteraceae, Ranunculales) Reveals Potential Mechanisms of Evolutionary Specialization.</title>
        <authorList>
            <person name="Sun Y."/>
            <person name="Deng T."/>
            <person name="Zhang A."/>
            <person name="Moore M.J."/>
            <person name="Landis J.B."/>
            <person name="Lin N."/>
            <person name="Zhang H."/>
            <person name="Zhang X."/>
            <person name="Huang J."/>
            <person name="Zhang X."/>
            <person name="Sun H."/>
            <person name="Wang H."/>
        </authorList>
    </citation>
    <scope>NUCLEOTIDE SEQUENCE [LARGE SCALE GENOMIC DNA]</scope>
    <source>
        <strain evidence="4">TB1705</strain>
        <tissue evidence="4">Leaf</tissue>
    </source>
</reference>
<dbReference type="AlphaFoldDB" id="A0A7J7MKQ1"/>
<evidence type="ECO:0000256" key="3">
    <source>
        <dbReference type="ARBA" id="ARBA00023136"/>
    </source>
</evidence>
<dbReference type="PANTHER" id="PTHR47985:SF39">
    <property type="entry name" value="SERINE_THREONINE-PROTEIN KINASE PBL23-RELATED"/>
    <property type="match status" value="1"/>
</dbReference>
<dbReference type="SUPFAM" id="SSF56112">
    <property type="entry name" value="Protein kinase-like (PK-like)"/>
    <property type="match status" value="1"/>
</dbReference>
<dbReference type="GO" id="GO:0004674">
    <property type="term" value="F:protein serine/threonine kinase activity"/>
    <property type="evidence" value="ECO:0007669"/>
    <property type="project" value="UniProtKB-KW"/>
</dbReference>
<dbReference type="InterPro" id="IPR011009">
    <property type="entry name" value="Kinase-like_dom_sf"/>
</dbReference>
<comment type="caution">
    <text evidence="4">The sequence shown here is derived from an EMBL/GenBank/DDBJ whole genome shotgun (WGS) entry which is preliminary data.</text>
</comment>
<dbReference type="EMBL" id="JACGCM010001428">
    <property type="protein sequence ID" value="KAF6155463.1"/>
    <property type="molecule type" value="Genomic_DNA"/>
</dbReference>
<sequence>MCKTELTEIRYHLILFCQYSFKPDNDNNNNREEPFKIRKPRSRKDGNTLASLVQNISFKSEKHFNLSTFYRKNESKKRSIAQEISKVGKGNIAAQIFTFRELAAATKNFKAESLEGEGEFGRVYKIVDVKQLDRNGLQGNREFLVEVLMLSLLHNENLVNLIGYCADGD</sequence>
<evidence type="ECO:0000256" key="1">
    <source>
        <dbReference type="ARBA" id="ARBA00004370"/>
    </source>
</evidence>